<protein>
    <submittedName>
        <fullName evidence="1">Uncharacterized protein</fullName>
    </submittedName>
</protein>
<dbReference type="EMBL" id="BMHE01000014">
    <property type="protein sequence ID" value="GFZ83135.1"/>
    <property type="molecule type" value="Genomic_DNA"/>
</dbReference>
<proteinExistence type="predicted"/>
<dbReference type="Proteomes" id="UP000615455">
    <property type="component" value="Unassembled WGS sequence"/>
</dbReference>
<comment type="caution">
    <text evidence="1">The sequence shown here is derived from an EMBL/GenBank/DDBJ whole genome shotgun (WGS) entry which is preliminary data.</text>
</comment>
<gene>
    <name evidence="1" type="ORF">GCM10008018_31410</name>
</gene>
<evidence type="ECO:0000313" key="1">
    <source>
        <dbReference type="EMBL" id="GFZ83135.1"/>
    </source>
</evidence>
<reference evidence="2" key="1">
    <citation type="journal article" date="2019" name="Int. J. Syst. Evol. Microbiol.">
        <title>The Global Catalogue of Microorganisms (GCM) 10K type strain sequencing project: providing services to taxonomists for standard genome sequencing and annotation.</title>
        <authorList>
            <consortium name="The Broad Institute Genomics Platform"/>
            <consortium name="The Broad Institute Genome Sequencing Center for Infectious Disease"/>
            <person name="Wu L."/>
            <person name="Ma J."/>
        </authorList>
    </citation>
    <scope>NUCLEOTIDE SEQUENCE [LARGE SCALE GENOMIC DNA]</scope>
    <source>
        <strain evidence="2">CGMCC 1.15043</strain>
    </source>
</reference>
<sequence length="72" mass="8233">MALNSVSYLNGGDLKKTAKDKKLLKQAISVMDEGFTVLEKSGYTIIPASPVTFIRKYRRLAYLREMGRWFLC</sequence>
<accession>A0ABQ1ERS5</accession>
<name>A0ABQ1ERS5_9BACL</name>
<keyword evidence="2" id="KW-1185">Reference proteome</keyword>
<evidence type="ECO:0000313" key="2">
    <source>
        <dbReference type="Proteomes" id="UP000615455"/>
    </source>
</evidence>
<organism evidence="1 2">
    <name type="scientific">Paenibacillus marchantiophytorum</name>
    <dbReference type="NCBI Taxonomy" id="1619310"/>
    <lineage>
        <taxon>Bacteria</taxon>
        <taxon>Bacillati</taxon>
        <taxon>Bacillota</taxon>
        <taxon>Bacilli</taxon>
        <taxon>Bacillales</taxon>
        <taxon>Paenibacillaceae</taxon>
        <taxon>Paenibacillus</taxon>
    </lineage>
</organism>